<organism evidence="1 2">
    <name type="scientific">Burkholderia ambifaria (strain ATCC BAA-244 / DSM 16087 / CCUG 44356 / LMG 19182 / AMMD)</name>
    <name type="common">Burkholderia cepacia (strain AMMD)</name>
    <dbReference type="NCBI Taxonomy" id="339670"/>
    <lineage>
        <taxon>Bacteria</taxon>
        <taxon>Pseudomonadati</taxon>
        <taxon>Pseudomonadota</taxon>
        <taxon>Betaproteobacteria</taxon>
        <taxon>Burkholderiales</taxon>
        <taxon>Burkholderiaceae</taxon>
        <taxon>Burkholderia</taxon>
        <taxon>Burkholderia cepacia complex</taxon>
    </lineage>
</organism>
<keyword evidence="2" id="KW-1185">Reference proteome</keyword>
<dbReference type="KEGG" id="bam:Bamb_6522"/>
<name>Q0B1A7_BURCM</name>
<gene>
    <name evidence="1" type="ordered locus">Bamb_6522</name>
</gene>
<evidence type="ECO:0000313" key="2">
    <source>
        <dbReference type="Proteomes" id="UP000000662"/>
    </source>
</evidence>
<dbReference type="EMBL" id="CP000442">
    <property type="protein sequence ID" value="ABI92066.1"/>
    <property type="molecule type" value="Genomic_DNA"/>
</dbReference>
<dbReference type="AlphaFoldDB" id="Q0B1A7"/>
<accession>Q0B1A7</accession>
<protein>
    <submittedName>
        <fullName evidence="1">Transposase-like protein</fullName>
    </submittedName>
</protein>
<evidence type="ECO:0000313" key="1">
    <source>
        <dbReference type="EMBL" id="ABI92066.1"/>
    </source>
</evidence>
<dbReference type="Proteomes" id="UP000000662">
    <property type="component" value="Chromosome 3"/>
</dbReference>
<reference evidence="1" key="1">
    <citation type="submission" date="2006-08" db="EMBL/GenBank/DDBJ databases">
        <title>Complete sequence of Chromosome 3 of Burkholderia cepacia AMMD.</title>
        <authorList>
            <consortium name="US DOE Joint Genome Institute"/>
            <person name="Copeland A."/>
            <person name="Lucas S."/>
            <person name="Lapidus A."/>
            <person name="Barry K."/>
            <person name="Detter J.C."/>
            <person name="Glavina del Rio T."/>
            <person name="Hammon N."/>
            <person name="Israni S."/>
            <person name="Pitluck S."/>
            <person name="Bruce D."/>
            <person name="Chain P."/>
            <person name="Malfatti S."/>
            <person name="Shin M."/>
            <person name="Vergez L."/>
            <person name="Schmutz J."/>
            <person name="Larimer F."/>
            <person name="Land M."/>
            <person name="Hauser L."/>
            <person name="Kyrpides N."/>
            <person name="Kim E."/>
            <person name="Parke J."/>
            <person name="Coenye T."/>
            <person name="Konstantinidis K."/>
            <person name="Ramette A."/>
            <person name="Tiedje J."/>
            <person name="Richardson P."/>
        </authorList>
    </citation>
    <scope>NUCLEOTIDE SEQUENCE</scope>
    <source>
        <strain evidence="1">AMMD</strain>
    </source>
</reference>
<sequence>MHLHFTATESTVSYFEATPTYLERHGKSVAFYSDMYSVFHKLSQLRKQAAQPHLGPIRASRAYYRRKIQQCTRRNRALAPAQRRDDVPSP</sequence>
<proteinExistence type="predicted"/>